<keyword evidence="3" id="KW-1185">Reference proteome</keyword>
<sequence length="50" mass="5861">MDKKGFTDPKSKKIHQNWASDKHQKSQIKGETEVTLHNQILRINAKARQF</sequence>
<dbReference type="RefSeq" id="WP_008405111.1">
    <property type="nucleotide sequence ID" value="NZ_JAFBEY010000001.1"/>
</dbReference>
<dbReference type="Pfam" id="PF14139">
    <property type="entry name" value="YpzG"/>
    <property type="match status" value="1"/>
</dbReference>
<feature type="compositionally biased region" description="Basic and acidic residues" evidence="1">
    <location>
        <begin position="20"/>
        <end position="31"/>
    </location>
</feature>
<dbReference type="InterPro" id="IPR025413">
    <property type="entry name" value="YpzG-like"/>
</dbReference>
<accession>A0ABX3ZJ35</accession>
<dbReference type="EMBL" id="NHNT01000002">
    <property type="protein sequence ID" value="OUZ39756.1"/>
    <property type="molecule type" value="Genomic_DNA"/>
</dbReference>
<protein>
    <submittedName>
        <fullName evidence="2">YpzG family protein</fullName>
    </submittedName>
</protein>
<feature type="region of interest" description="Disordered" evidence="1">
    <location>
        <begin position="1"/>
        <end position="31"/>
    </location>
</feature>
<evidence type="ECO:0000313" key="3">
    <source>
        <dbReference type="Proteomes" id="UP000196594"/>
    </source>
</evidence>
<reference evidence="2 3" key="1">
    <citation type="journal article" date="2017" name="Int. J. Syst. Evol. Microbiol.">
        <title>Solibacillus kalamii sp. nov., isolated from a high-efficiency particulate arrestance filter system used in the International Space Station.</title>
        <authorList>
            <person name="Checinska Sielaff A."/>
            <person name="Kumar R.M."/>
            <person name="Pal D."/>
            <person name="Mayilraj S."/>
            <person name="Venkateswaran K."/>
        </authorList>
    </citation>
    <scope>NUCLEOTIDE SEQUENCE [LARGE SCALE GENOMIC DNA]</scope>
    <source>
        <strain evidence="2 3">ISSFR-015</strain>
    </source>
</reference>
<evidence type="ECO:0000256" key="1">
    <source>
        <dbReference type="SAM" id="MobiDB-lite"/>
    </source>
</evidence>
<evidence type="ECO:0000313" key="2">
    <source>
        <dbReference type="EMBL" id="OUZ39756.1"/>
    </source>
</evidence>
<organism evidence="2 3">
    <name type="scientific">Solibacillus kalamii</name>
    <dbReference type="NCBI Taxonomy" id="1748298"/>
    <lineage>
        <taxon>Bacteria</taxon>
        <taxon>Bacillati</taxon>
        <taxon>Bacillota</taxon>
        <taxon>Bacilli</taxon>
        <taxon>Bacillales</taxon>
        <taxon>Caryophanaceae</taxon>
        <taxon>Solibacillus</taxon>
    </lineage>
</organism>
<proteinExistence type="predicted"/>
<name>A0ABX3ZJ35_9BACL</name>
<dbReference type="Proteomes" id="UP000196594">
    <property type="component" value="Unassembled WGS sequence"/>
</dbReference>
<feature type="compositionally biased region" description="Basic and acidic residues" evidence="1">
    <location>
        <begin position="1"/>
        <end position="11"/>
    </location>
</feature>
<comment type="caution">
    <text evidence="2">The sequence shown here is derived from an EMBL/GenBank/DDBJ whole genome shotgun (WGS) entry which is preliminary data.</text>
</comment>
<gene>
    <name evidence="2" type="ORF">CBM15_04410</name>
</gene>